<protein>
    <recommendedName>
        <fullName evidence="7">OmpR/PhoB-type domain-containing protein</fullName>
    </recommendedName>
</protein>
<evidence type="ECO:0000256" key="3">
    <source>
        <dbReference type="ARBA" id="ARBA00023015"/>
    </source>
</evidence>
<dbReference type="RefSeq" id="WP_078587786.1">
    <property type="nucleotide sequence ID" value="NZ_JBFADJ010000018.1"/>
</dbReference>
<reference evidence="8 9" key="1">
    <citation type="journal article" date="2019" name="Microb. Cell Fact.">
        <title>Exploring novel herbicidin analogues by transcriptional regulator overexpression and MS/MS molecular networking.</title>
        <authorList>
            <person name="Shi Y."/>
            <person name="Gu R."/>
            <person name="Li Y."/>
            <person name="Wang X."/>
            <person name="Ren W."/>
            <person name="Li X."/>
            <person name="Wang L."/>
            <person name="Xie Y."/>
            <person name="Hong B."/>
        </authorList>
    </citation>
    <scope>NUCLEOTIDE SEQUENCE [LARGE SCALE GENOMIC DNA]</scope>
    <source>
        <strain evidence="8 9">US-43</strain>
    </source>
</reference>
<dbReference type="CDD" id="cd15831">
    <property type="entry name" value="BTAD"/>
    <property type="match status" value="1"/>
</dbReference>
<dbReference type="SMART" id="SM01043">
    <property type="entry name" value="BTAD"/>
    <property type="match status" value="1"/>
</dbReference>
<dbReference type="InterPro" id="IPR011990">
    <property type="entry name" value="TPR-like_helical_dom_sf"/>
</dbReference>
<keyword evidence="9" id="KW-1185">Reference proteome</keyword>
<dbReference type="InterPro" id="IPR016032">
    <property type="entry name" value="Sig_transdc_resp-reg_C-effctor"/>
</dbReference>
<comment type="caution">
    <text evidence="8">The sequence shown here is derived from an EMBL/GenBank/DDBJ whole genome shotgun (WGS) entry which is preliminary data.</text>
</comment>
<evidence type="ECO:0000313" key="9">
    <source>
        <dbReference type="Proteomes" id="UP000327000"/>
    </source>
</evidence>
<dbReference type="Pfam" id="PF03704">
    <property type="entry name" value="BTAD"/>
    <property type="match status" value="1"/>
</dbReference>
<dbReference type="InterPro" id="IPR001867">
    <property type="entry name" value="OmpR/PhoB-type_DNA-bd"/>
</dbReference>
<dbReference type="PANTHER" id="PTHR35807">
    <property type="entry name" value="TRANSCRIPTIONAL REGULATOR REDD-RELATED"/>
    <property type="match status" value="1"/>
</dbReference>
<evidence type="ECO:0000313" key="8">
    <source>
        <dbReference type="EMBL" id="KAB7836991.1"/>
    </source>
</evidence>
<dbReference type="InterPro" id="IPR005158">
    <property type="entry name" value="BTAD"/>
</dbReference>
<dbReference type="SUPFAM" id="SSF48452">
    <property type="entry name" value="TPR-like"/>
    <property type="match status" value="1"/>
</dbReference>
<feature type="DNA-binding region" description="OmpR/PhoB-type" evidence="6">
    <location>
        <begin position="1"/>
        <end position="103"/>
    </location>
</feature>
<keyword evidence="3" id="KW-0805">Transcription regulation</keyword>
<dbReference type="Gene3D" id="1.25.40.10">
    <property type="entry name" value="Tetratricopeptide repeat domain"/>
    <property type="match status" value="1"/>
</dbReference>
<evidence type="ECO:0000256" key="5">
    <source>
        <dbReference type="ARBA" id="ARBA00023163"/>
    </source>
</evidence>
<evidence type="ECO:0000256" key="1">
    <source>
        <dbReference type="ARBA" id="ARBA00005820"/>
    </source>
</evidence>
<dbReference type="Gene3D" id="1.10.10.10">
    <property type="entry name" value="Winged helix-like DNA-binding domain superfamily/Winged helix DNA-binding domain"/>
    <property type="match status" value="1"/>
</dbReference>
<keyword evidence="5" id="KW-0804">Transcription</keyword>
<name>A0A5N5W2T8_STRMB</name>
<sequence length="269" mass="29872">MSITAGLQISVLGPLEVRAGGLPVDLGPARQRAVLAALLLTPGEAVTTERLTEAVWPRNPPSAVMTTLHSYVSNLRRKLEPSSPPRCRNRILRREASGYVLAVEPERIDVCRFEQLLRDGRRLLLEGRHQAAARTLESCLALWRGTPYPEMCDDALGTQAAARLEELRLLALESRWEAELAQEQDYSVIAADLATLSMKFPTRERLSWLHMQALYRAGRQAEALKVYHQTRRLLADEYGVDPCPELQDLFGSILRGASAAGRARPGAML</sequence>
<dbReference type="CDD" id="cd00383">
    <property type="entry name" value="trans_reg_C"/>
    <property type="match status" value="1"/>
</dbReference>
<organism evidence="8 9">
    <name type="scientific">Streptomyces mobaraensis</name>
    <name type="common">Streptoverticillium mobaraense</name>
    <dbReference type="NCBI Taxonomy" id="35621"/>
    <lineage>
        <taxon>Bacteria</taxon>
        <taxon>Bacillati</taxon>
        <taxon>Actinomycetota</taxon>
        <taxon>Actinomycetes</taxon>
        <taxon>Kitasatosporales</taxon>
        <taxon>Streptomycetaceae</taxon>
        <taxon>Streptomyces</taxon>
    </lineage>
</organism>
<evidence type="ECO:0000256" key="2">
    <source>
        <dbReference type="ARBA" id="ARBA00023012"/>
    </source>
</evidence>
<dbReference type="SMART" id="SM00862">
    <property type="entry name" value="Trans_reg_C"/>
    <property type="match status" value="1"/>
</dbReference>
<dbReference type="Proteomes" id="UP000327000">
    <property type="component" value="Unassembled WGS sequence"/>
</dbReference>
<feature type="domain" description="OmpR/PhoB-type" evidence="7">
    <location>
        <begin position="1"/>
        <end position="103"/>
    </location>
</feature>
<proteinExistence type="inferred from homology"/>
<keyword evidence="2" id="KW-0902">Two-component regulatory system</keyword>
<comment type="similarity">
    <text evidence="1">Belongs to the AfsR/DnrI/RedD regulatory family.</text>
</comment>
<evidence type="ECO:0000256" key="6">
    <source>
        <dbReference type="PROSITE-ProRule" id="PRU01091"/>
    </source>
</evidence>
<dbReference type="GO" id="GO:0000160">
    <property type="term" value="P:phosphorelay signal transduction system"/>
    <property type="evidence" value="ECO:0007669"/>
    <property type="project" value="UniProtKB-KW"/>
</dbReference>
<evidence type="ECO:0000259" key="7">
    <source>
        <dbReference type="PROSITE" id="PS51755"/>
    </source>
</evidence>
<dbReference type="OrthoDB" id="4336084at2"/>
<dbReference type="EMBL" id="VOKX01000098">
    <property type="protein sequence ID" value="KAB7836991.1"/>
    <property type="molecule type" value="Genomic_DNA"/>
</dbReference>
<dbReference type="Pfam" id="PF00486">
    <property type="entry name" value="Trans_reg_C"/>
    <property type="match status" value="1"/>
</dbReference>
<dbReference type="InterPro" id="IPR051677">
    <property type="entry name" value="AfsR-DnrI-RedD_regulator"/>
</dbReference>
<dbReference type="AlphaFoldDB" id="A0A5N5W2T8"/>
<dbReference type="InterPro" id="IPR036388">
    <property type="entry name" value="WH-like_DNA-bd_sf"/>
</dbReference>
<dbReference type="PROSITE" id="PS51755">
    <property type="entry name" value="OMPR_PHOB"/>
    <property type="match status" value="1"/>
</dbReference>
<dbReference type="SUPFAM" id="SSF46894">
    <property type="entry name" value="C-terminal effector domain of the bipartite response regulators"/>
    <property type="match status" value="1"/>
</dbReference>
<dbReference type="PANTHER" id="PTHR35807:SF1">
    <property type="entry name" value="TRANSCRIPTIONAL REGULATOR REDD"/>
    <property type="match status" value="1"/>
</dbReference>
<evidence type="ECO:0000256" key="4">
    <source>
        <dbReference type="ARBA" id="ARBA00023125"/>
    </source>
</evidence>
<dbReference type="GO" id="GO:0003677">
    <property type="term" value="F:DNA binding"/>
    <property type="evidence" value="ECO:0007669"/>
    <property type="project" value="UniProtKB-UniRule"/>
</dbReference>
<accession>A0A5N5W2T8</accession>
<gene>
    <name evidence="8" type="ORF">FRZ00_24825</name>
</gene>
<dbReference type="GO" id="GO:0006355">
    <property type="term" value="P:regulation of DNA-templated transcription"/>
    <property type="evidence" value="ECO:0007669"/>
    <property type="project" value="InterPro"/>
</dbReference>
<keyword evidence="4 6" id="KW-0238">DNA-binding</keyword>